<accession>X1DHV2</accession>
<protein>
    <submittedName>
        <fullName evidence="1">Uncharacterized protein</fullName>
    </submittedName>
</protein>
<dbReference type="EMBL" id="BARU01004433">
    <property type="protein sequence ID" value="GAH20446.1"/>
    <property type="molecule type" value="Genomic_DNA"/>
</dbReference>
<dbReference type="Gene3D" id="3.20.20.210">
    <property type="match status" value="1"/>
</dbReference>
<gene>
    <name evidence="1" type="ORF">S03H2_08926</name>
</gene>
<evidence type="ECO:0000313" key="1">
    <source>
        <dbReference type="EMBL" id="GAH20446.1"/>
    </source>
</evidence>
<organism evidence="1">
    <name type="scientific">marine sediment metagenome</name>
    <dbReference type="NCBI Taxonomy" id="412755"/>
    <lineage>
        <taxon>unclassified sequences</taxon>
        <taxon>metagenomes</taxon>
        <taxon>ecological metagenomes</taxon>
    </lineage>
</organism>
<dbReference type="InterPro" id="IPR038071">
    <property type="entry name" value="UROD/MetE-like_sf"/>
</dbReference>
<proteinExistence type="predicted"/>
<name>X1DHV2_9ZZZZ</name>
<comment type="caution">
    <text evidence="1">The sequence shown here is derived from an EMBL/GenBank/DDBJ whole genome shotgun (WGS) entry which is preliminary data.</text>
</comment>
<sequence>MTGRERVRKALQFDYPDRVPRNLWKLPGTKRYRKGDLEEILLTYPEDIVQPQKPYARGKREKGERYKKGESATDEWGCEWQAAEDGVAGEVKVPPIREPSQIKSLEAPYEILEGADRAKIDSFCAGTDQFVIAWTTVRPFERMQFLLGTENL</sequence>
<dbReference type="AlphaFoldDB" id="X1DHV2"/>
<reference evidence="1" key="1">
    <citation type="journal article" date="2014" name="Front. Microbiol.">
        <title>High frequency of phylogenetically diverse reductive dehalogenase-homologous genes in deep subseafloor sedimentary metagenomes.</title>
        <authorList>
            <person name="Kawai M."/>
            <person name="Futagami T."/>
            <person name="Toyoda A."/>
            <person name="Takaki Y."/>
            <person name="Nishi S."/>
            <person name="Hori S."/>
            <person name="Arai W."/>
            <person name="Tsubouchi T."/>
            <person name="Morono Y."/>
            <person name="Uchiyama I."/>
            <person name="Ito T."/>
            <person name="Fujiyama A."/>
            <person name="Inagaki F."/>
            <person name="Takami H."/>
        </authorList>
    </citation>
    <scope>NUCLEOTIDE SEQUENCE</scope>
    <source>
        <strain evidence="1">Expedition CK06-06</strain>
    </source>
</reference>
<feature type="non-terminal residue" evidence="1">
    <location>
        <position position="152"/>
    </location>
</feature>